<comment type="caution">
    <text evidence="3">The sequence shown here is derived from an EMBL/GenBank/DDBJ whole genome shotgun (WGS) entry which is preliminary data.</text>
</comment>
<name>A0AAN6YG02_9PEZI</name>
<gene>
    <name evidence="3" type="ORF">QBC37DRAFT_478899</name>
</gene>
<evidence type="ECO:0000313" key="4">
    <source>
        <dbReference type="Proteomes" id="UP001301769"/>
    </source>
</evidence>
<reference evidence="3" key="2">
    <citation type="submission" date="2023-05" db="EMBL/GenBank/DDBJ databases">
        <authorList>
            <consortium name="Lawrence Berkeley National Laboratory"/>
            <person name="Steindorff A."/>
            <person name="Hensen N."/>
            <person name="Bonometti L."/>
            <person name="Westerberg I."/>
            <person name="Brannstrom I.O."/>
            <person name="Guillou S."/>
            <person name="Cros-Aarteil S."/>
            <person name="Calhoun S."/>
            <person name="Haridas S."/>
            <person name="Kuo A."/>
            <person name="Mondo S."/>
            <person name="Pangilinan J."/>
            <person name="Riley R."/>
            <person name="Labutti K."/>
            <person name="Andreopoulos B."/>
            <person name="Lipzen A."/>
            <person name="Chen C."/>
            <person name="Yanf M."/>
            <person name="Daum C."/>
            <person name="Ng V."/>
            <person name="Clum A."/>
            <person name="Ohm R."/>
            <person name="Martin F."/>
            <person name="Silar P."/>
            <person name="Natvig D."/>
            <person name="Lalanne C."/>
            <person name="Gautier V."/>
            <person name="Ament-Velasquez S.L."/>
            <person name="Kruys A."/>
            <person name="Hutchinson M.I."/>
            <person name="Powell A.J."/>
            <person name="Barry K."/>
            <person name="Miller A.N."/>
            <person name="Grigoriev I.V."/>
            <person name="Debuchy R."/>
            <person name="Gladieux P."/>
            <person name="Thoren M.H."/>
            <person name="Johannesson H."/>
        </authorList>
    </citation>
    <scope>NUCLEOTIDE SEQUENCE</scope>
    <source>
        <strain evidence="3">PSN293</strain>
    </source>
</reference>
<feature type="region of interest" description="Disordered" evidence="1">
    <location>
        <begin position="261"/>
        <end position="302"/>
    </location>
</feature>
<dbReference type="Proteomes" id="UP001301769">
    <property type="component" value="Unassembled WGS sequence"/>
</dbReference>
<evidence type="ECO:0000313" key="3">
    <source>
        <dbReference type="EMBL" id="KAK4218444.1"/>
    </source>
</evidence>
<dbReference type="AlphaFoldDB" id="A0AAN6YG02"/>
<organism evidence="3 4">
    <name type="scientific">Rhypophila decipiens</name>
    <dbReference type="NCBI Taxonomy" id="261697"/>
    <lineage>
        <taxon>Eukaryota</taxon>
        <taxon>Fungi</taxon>
        <taxon>Dikarya</taxon>
        <taxon>Ascomycota</taxon>
        <taxon>Pezizomycotina</taxon>
        <taxon>Sordariomycetes</taxon>
        <taxon>Sordariomycetidae</taxon>
        <taxon>Sordariales</taxon>
        <taxon>Naviculisporaceae</taxon>
        <taxon>Rhypophila</taxon>
    </lineage>
</organism>
<sequence>MIMASTFRKFLIRAALGALIHANHSSSQSQDAAQSSSDCFPNCGLEGVEVCATLYGWIPRSAAQGYAMHSTGSTEATMTVMTIVNTVLDETSVTTITSRPTDRGELYNDDGTMMVIVSWSSSRSGDTFTSTMTFPDNFVFWPDHYAWSGTLLTTETPGGPTRCITVDSSSRSTVSISSRPQPSPSPSTLTGDDLRGHDYMPVKFGEFCDDDDWHYWEFSEFFRDQAAITSCVPGPGPHLGGYLETYWSTIETTTYIGEDGSVHTSTVIPTESDDAESDDTESDDPGATTYTGDDPVATTYTRDNPVTTTYTRYDPVATTYTRDDGQVDTTTVTRGTTVVIVSSKDVAQPSETATTTSSGTGRSVACRRPEELFILASILGFWLLGM</sequence>
<keyword evidence="4" id="KW-1185">Reference proteome</keyword>
<evidence type="ECO:0000256" key="2">
    <source>
        <dbReference type="SAM" id="SignalP"/>
    </source>
</evidence>
<feature type="compositionally biased region" description="Acidic residues" evidence="1">
    <location>
        <begin position="271"/>
        <end position="284"/>
    </location>
</feature>
<keyword evidence="2" id="KW-0732">Signal</keyword>
<feature type="chain" id="PRO_5042838070" evidence="2">
    <location>
        <begin position="18"/>
        <end position="386"/>
    </location>
</feature>
<proteinExistence type="predicted"/>
<feature type="region of interest" description="Disordered" evidence="1">
    <location>
        <begin position="169"/>
        <end position="194"/>
    </location>
</feature>
<accession>A0AAN6YG02</accession>
<dbReference type="EMBL" id="MU858053">
    <property type="protein sequence ID" value="KAK4218444.1"/>
    <property type="molecule type" value="Genomic_DNA"/>
</dbReference>
<feature type="signal peptide" evidence="2">
    <location>
        <begin position="1"/>
        <end position="17"/>
    </location>
</feature>
<evidence type="ECO:0000256" key="1">
    <source>
        <dbReference type="SAM" id="MobiDB-lite"/>
    </source>
</evidence>
<feature type="compositionally biased region" description="Low complexity" evidence="1">
    <location>
        <begin position="169"/>
        <end position="180"/>
    </location>
</feature>
<reference evidence="3" key="1">
    <citation type="journal article" date="2023" name="Mol. Phylogenet. Evol.">
        <title>Genome-scale phylogeny and comparative genomics of the fungal order Sordariales.</title>
        <authorList>
            <person name="Hensen N."/>
            <person name="Bonometti L."/>
            <person name="Westerberg I."/>
            <person name="Brannstrom I.O."/>
            <person name="Guillou S."/>
            <person name="Cros-Aarteil S."/>
            <person name="Calhoun S."/>
            <person name="Haridas S."/>
            <person name="Kuo A."/>
            <person name="Mondo S."/>
            <person name="Pangilinan J."/>
            <person name="Riley R."/>
            <person name="LaButti K."/>
            <person name="Andreopoulos B."/>
            <person name="Lipzen A."/>
            <person name="Chen C."/>
            <person name="Yan M."/>
            <person name="Daum C."/>
            <person name="Ng V."/>
            <person name="Clum A."/>
            <person name="Steindorff A."/>
            <person name="Ohm R.A."/>
            <person name="Martin F."/>
            <person name="Silar P."/>
            <person name="Natvig D.O."/>
            <person name="Lalanne C."/>
            <person name="Gautier V."/>
            <person name="Ament-Velasquez S.L."/>
            <person name="Kruys A."/>
            <person name="Hutchinson M.I."/>
            <person name="Powell A.J."/>
            <person name="Barry K."/>
            <person name="Miller A.N."/>
            <person name="Grigoriev I.V."/>
            <person name="Debuchy R."/>
            <person name="Gladieux P."/>
            <person name="Hiltunen Thoren M."/>
            <person name="Johannesson H."/>
        </authorList>
    </citation>
    <scope>NUCLEOTIDE SEQUENCE</scope>
    <source>
        <strain evidence="3">PSN293</strain>
    </source>
</reference>
<protein>
    <submittedName>
        <fullName evidence="3">Uncharacterized protein</fullName>
    </submittedName>
</protein>